<dbReference type="InterPro" id="IPR035906">
    <property type="entry name" value="MetI-like_sf"/>
</dbReference>
<keyword evidence="11" id="KW-1185">Reference proteome</keyword>
<evidence type="ECO:0000256" key="4">
    <source>
        <dbReference type="ARBA" id="ARBA00022519"/>
    </source>
</evidence>
<name>A0A853G238_9BURK</name>
<comment type="similarity">
    <text evidence="8">Belongs to the binding-protein-dependent transport system permease family.</text>
</comment>
<dbReference type="PANTHER" id="PTHR43357:SF4">
    <property type="entry name" value="INNER MEMBRANE ABC TRANSPORTER PERMEASE PROTEIN YDCV"/>
    <property type="match status" value="1"/>
</dbReference>
<dbReference type="AlphaFoldDB" id="A0A853G238"/>
<gene>
    <name evidence="10" type="ORF">H0A72_18920</name>
</gene>
<evidence type="ECO:0000256" key="2">
    <source>
        <dbReference type="ARBA" id="ARBA00022448"/>
    </source>
</evidence>
<proteinExistence type="inferred from homology"/>
<protein>
    <submittedName>
        <fullName evidence="10">ABC transporter permease</fullName>
    </submittedName>
</protein>
<keyword evidence="5 8" id="KW-0812">Transmembrane</keyword>
<accession>A0A853G238</accession>
<dbReference type="PROSITE" id="PS50928">
    <property type="entry name" value="ABC_TM1"/>
    <property type="match status" value="1"/>
</dbReference>
<evidence type="ECO:0000313" key="10">
    <source>
        <dbReference type="EMBL" id="NYT51388.1"/>
    </source>
</evidence>
<keyword evidence="3" id="KW-1003">Cell membrane</keyword>
<evidence type="ECO:0000313" key="11">
    <source>
        <dbReference type="Proteomes" id="UP000559809"/>
    </source>
</evidence>
<dbReference type="Pfam" id="PF00528">
    <property type="entry name" value="BPD_transp_1"/>
    <property type="match status" value="1"/>
</dbReference>
<sequence length="245" mass="26767">MLGPVLFIILYSFNPSAYFSLPMTGLSLKWFVNFFENERFMNAFWVSMKMAAIVTPLSIVISIPTAYALVRCEFRGQNLVNALIMSPIVIPGVVSGIALLIYLSAIGVGPGFTGLVIGMTCFSIPFGVRALVANMHGLRPELEEVARNLGASNWSVFWRIVLPQLRPGLLAGGTFVFVEAIDNFSISVFLSTTKVSPLPVEGYSYIRDFDDPTVAAMAVILIAISTGLVLLASRMVGLNRMFRVE</sequence>
<keyword evidence="6 8" id="KW-1133">Transmembrane helix</keyword>
<dbReference type="CDD" id="cd06261">
    <property type="entry name" value="TM_PBP2"/>
    <property type="match status" value="1"/>
</dbReference>
<feature type="transmembrane region" description="Helical" evidence="8">
    <location>
        <begin position="111"/>
        <end position="132"/>
    </location>
</feature>
<feature type="transmembrane region" description="Helical" evidence="8">
    <location>
        <begin position="169"/>
        <end position="193"/>
    </location>
</feature>
<feature type="transmembrane region" description="Helical" evidence="8">
    <location>
        <begin position="43"/>
        <end position="70"/>
    </location>
</feature>
<evidence type="ECO:0000256" key="7">
    <source>
        <dbReference type="ARBA" id="ARBA00023136"/>
    </source>
</evidence>
<reference evidence="10 11" key="1">
    <citation type="submission" date="2020-07" db="EMBL/GenBank/DDBJ databases">
        <title>Taxonomic revisions and descriptions of new bacterial species based on genomic comparisons in the high-G+C-content subgroup of the family Alcaligenaceae.</title>
        <authorList>
            <person name="Szabo A."/>
            <person name="Felfoldi T."/>
        </authorList>
    </citation>
    <scope>NUCLEOTIDE SEQUENCE [LARGE SCALE GENOMIC DNA]</scope>
    <source>
        <strain evidence="10 11">LMG 24012</strain>
    </source>
</reference>
<feature type="domain" description="ABC transmembrane type-1" evidence="9">
    <location>
        <begin position="44"/>
        <end position="232"/>
    </location>
</feature>
<dbReference type="InterPro" id="IPR000515">
    <property type="entry name" value="MetI-like"/>
</dbReference>
<dbReference type="EMBL" id="JACCEM010000011">
    <property type="protein sequence ID" value="NYT51388.1"/>
    <property type="molecule type" value="Genomic_DNA"/>
</dbReference>
<dbReference type="RefSeq" id="WP_180158060.1">
    <property type="nucleotide sequence ID" value="NZ_JACCEM010000011.1"/>
</dbReference>
<evidence type="ECO:0000259" key="9">
    <source>
        <dbReference type="PROSITE" id="PS50928"/>
    </source>
</evidence>
<dbReference type="SUPFAM" id="SSF161098">
    <property type="entry name" value="MetI-like"/>
    <property type="match status" value="1"/>
</dbReference>
<dbReference type="Proteomes" id="UP000559809">
    <property type="component" value="Unassembled WGS sequence"/>
</dbReference>
<dbReference type="GO" id="GO:0055085">
    <property type="term" value="P:transmembrane transport"/>
    <property type="evidence" value="ECO:0007669"/>
    <property type="project" value="InterPro"/>
</dbReference>
<dbReference type="GO" id="GO:0005886">
    <property type="term" value="C:plasma membrane"/>
    <property type="evidence" value="ECO:0007669"/>
    <property type="project" value="UniProtKB-SubCell"/>
</dbReference>
<keyword evidence="7 8" id="KW-0472">Membrane</keyword>
<keyword evidence="2 8" id="KW-0813">Transport</keyword>
<dbReference type="Gene3D" id="1.10.3720.10">
    <property type="entry name" value="MetI-like"/>
    <property type="match status" value="1"/>
</dbReference>
<dbReference type="PANTHER" id="PTHR43357">
    <property type="entry name" value="INNER MEMBRANE ABC TRANSPORTER PERMEASE PROTEIN YDCV"/>
    <property type="match status" value="1"/>
</dbReference>
<comment type="subcellular location">
    <subcellularLocation>
        <location evidence="1">Cell inner membrane</location>
        <topology evidence="1">Multi-pass membrane protein</topology>
    </subcellularLocation>
    <subcellularLocation>
        <location evidence="8">Cell membrane</location>
        <topology evidence="8">Multi-pass membrane protein</topology>
    </subcellularLocation>
</comment>
<evidence type="ECO:0000256" key="8">
    <source>
        <dbReference type="RuleBase" id="RU363032"/>
    </source>
</evidence>
<evidence type="ECO:0000256" key="1">
    <source>
        <dbReference type="ARBA" id="ARBA00004429"/>
    </source>
</evidence>
<keyword evidence="4" id="KW-0997">Cell inner membrane</keyword>
<evidence type="ECO:0000256" key="6">
    <source>
        <dbReference type="ARBA" id="ARBA00022989"/>
    </source>
</evidence>
<organism evidence="10 11">
    <name type="scientific">Parapusillimonas granuli</name>
    <dbReference type="NCBI Taxonomy" id="380911"/>
    <lineage>
        <taxon>Bacteria</taxon>
        <taxon>Pseudomonadati</taxon>
        <taxon>Pseudomonadota</taxon>
        <taxon>Betaproteobacteria</taxon>
        <taxon>Burkholderiales</taxon>
        <taxon>Alcaligenaceae</taxon>
        <taxon>Parapusillimonas</taxon>
    </lineage>
</organism>
<comment type="caution">
    <text evidence="10">The sequence shown here is derived from an EMBL/GenBank/DDBJ whole genome shotgun (WGS) entry which is preliminary data.</text>
</comment>
<evidence type="ECO:0000256" key="3">
    <source>
        <dbReference type="ARBA" id="ARBA00022475"/>
    </source>
</evidence>
<evidence type="ECO:0000256" key="5">
    <source>
        <dbReference type="ARBA" id="ARBA00022692"/>
    </source>
</evidence>
<feature type="transmembrane region" description="Helical" evidence="8">
    <location>
        <begin position="82"/>
        <end position="105"/>
    </location>
</feature>
<feature type="transmembrane region" description="Helical" evidence="8">
    <location>
        <begin position="213"/>
        <end position="233"/>
    </location>
</feature>